<dbReference type="EMBL" id="DS985241">
    <property type="protein sequence ID" value="EDV28432.1"/>
    <property type="molecule type" value="Genomic_DNA"/>
</dbReference>
<dbReference type="AlphaFoldDB" id="B3RIJ2"/>
<dbReference type="OrthoDB" id="10005492at2759"/>
<dbReference type="InParanoid" id="B3RIJ2"/>
<dbReference type="STRING" id="10228.B3RIJ2"/>
<dbReference type="KEGG" id="tad:TRIADDRAFT_51337"/>
<dbReference type="CTD" id="6748849"/>
<dbReference type="PANTHER" id="PTHR15555">
    <property type="entry name" value="ZINC FINGER HIT DOMAIN CONTAINING PROTEIN 2 PROTEIN FON -RELATED"/>
    <property type="match status" value="1"/>
</dbReference>
<evidence type="ECO:0000313" key="2">
    <source>
        <dbReference type="Proteomes" id="UP000009022"/>
    </source>
</evidence>
<proteinExistence type="predicted"/>
<dbReference type="PANTHER" id="PTHR15555:SF0">
    <property type="entry name" value="ZINC FINGER HIT DOMAIN-CONTAINING PROTEIN 2"/>
    <property type="match status" value="1"/>
</dbReference>
<dbReference type="Proteomes" id="UP000009022">
    <property type="component" value="Unassembled WGS sequence"/>
</dbReference>
<sequence length="170" mass="19696">MATFMDKYCNCFEDIRINKNIRYSYAYTCRLFNGGHFDNPLESIQVIFQISNVLKENAVYQEATSALHYAIRAVENNKVIYNSAEFSMAIIDDVHDILSKQQMTENGKCSFTMLALSDLYRLSEIARKTLTNGTNDNLKLLLNQHEGLKRKVEDVMHNKAPRFRKLVEEL</sequence>
<reference evidence="1 2" key="1">
    <citation type="journal article" date="2008" name="Nature">
        <title>The Trichoplax genome and the nature of placozoans.</title>
        <authorList>
            <person name="Srivastava M."/>
            <person name="Begovic E."/>
            <person name="Chapman J."/>
            <person name="Putnam N.H."/>
            <person name="Hellsten U."/>
            <person name="Kawashima T."/>
            <person name="Kuo A."/>
            <person name="Mitros T."/>
            <person name="Salamov A."/>
            <person name="Carpenter M.L."/>
            <person name="Signorovitch A.Y."/>
            <person name="Moreno M.A."/>
            <person name="Kamm K."/>
            <person name="Grimwood J."/>
            <person name="Schmutz J."/>
            <person name="Shapiro H."/>
            <person name="Grigoriev I.V."/>
            <person name="Buss L.W."/>
            <person name="Schierwater B."/>
            <person name="Dellaporta S.L."/>
            <person name="Rokhsar D.S."/>
        </authorList>
    </citation>
    <scope>NUCLEOTIDE SEQUENCE [LARGE SCALE GENOMIC DNA]</scope>
    <source>
        <strain evidence="1 2">Grell-BS-1999</strain>
    </source>
</reference>
<protein>
    <submittedName>
        <fullName evidence="1">Uncharacterized protein</fullName>
    </submittedName>
</protein>
<accession>B3RIJ2</accession>
<name>B3RIJ2_TRIAD</name>
<evidence type="ECO:0000313" key="1">
    <source>
        <dbReference type="EMBL" id="EDV28432.1"/>
    </source>
</evidence>
<dbReference type="GeneID" id="6748849"/>
<dbReference type="RefSeq" id="XP_002107634.1">
    <property type="nucleotide sequence ID" value="XM_002107598.1"/>
</dbReference>
<dbReference type="PhylomeDB" id="B3RIJ2"/>
<dbReference type="HOGENOM" id="CLU_1572673_0_0_1"/>
<gene>
    <name evidence="1" type="ORF">TRIADDRAFT_51337</name>
</gene>
<organism evidence="1 2">
    <name type="scientific">Trichoplax adhaerens</name>
    <name type="common">Trichoplax reptans</name>
    <dbReference type="NCBI Taxonomy" id="10228"/>
    <lineage>
        <taxon>Eukaryota</taxon>
        <taxon>Metazoa</taxon>
        <taxon>Placozoa</taxon>
        <taxon>Uniplacotomia</taxon>
        <taxon>Trichoplacea</taxon>
        <taxon>Trichoplacidae</taxon>
        <taxon>Trichoplax</taxon>
    </lineage>
</organism>
<dbReference type="InterPro" id="IPR039646">
    <property type="entry name" value="ZNHIT2"/>
</dbReference>
<keyword evidence="2" id="KW-1185">Reference proteome</keyword>